<name>A0A1T1H8W5_OCELI</name>
<keyword evidence="3" id="KW-0520">NAD</keyword>
<protein>
    <submittedName>
        <fullName evidence="7">Hydroxyacid dehydrogenase</fullName>
    </submittedName>
</protein>
<evidence type="ECO:0000256" key="4">
    <source>
        <dbReference type="RuleBase" id="RU003719"/>
    </source>
</evidence>
<dbReference type="PANTHER" id="PTHR43026:SF1">
    <property type="entry name" value="2-HYDROXYACID DEHYDROGENASE HOMOLOG 1-RELATED"/>
    <property type="match status" value="1"/>
</dbReference>
<dbReference type="GO" id="GO:0008720">
    <property type="term" value="F:D-lactate dehydrogenase (NAD+) activity"/>
    <property type="evidence" value="ECO:0007669"/>
    <property type="project" value="TreeGrafter"/>
</dbReference>
<dbReference type="GO" id="GO:0051287">
    <property type="term" value="F:NAD binding"/>
    <property type="evidence" value="ECO:0007669"/>
    <property type="project" value="InterPro"/>
</dbReference>
<evidence type="ECO:0000259" key="5">
    <source>
        <dbReference type="Pfam" id="PF00389"/>
    </source>
</evidence>
<evidence type="ECO:0000259" key="6">
    <source>
        <dbReference type="Pfam" id="PF02826"/>
    </source>
</evidence>
<keyword evidence="2 4" id="KW-0560">Oxidoreductase</keyword>
<dbReference type="STRING" id="966.BTA35_0214405"/>
<dbReference type="Proteomes" id="UP000190064">
    <property type="component" value="Unassembled WGS sequence"/>
</dbReference>
<dbReference type="EMBL" id="MTSD02000008">
    <property type="protein sequence ID" value="OOV86170.1"/>
    <property type="molecule type" value="Genomic_DNA"/>
</dbReference>
<feature type="domain" description="D-isomer specific 2-hydroxyacid dehydrogenase catalytic" evidence="5">
    <location>
        <begin position="3"/>
        <end position="327"/>
    </location>
</feature>
<dbReference type="Pfam" id="PF00389">
    <property type="entry name" value="2-Hacid_dh"/>
    <property type="match status" value="1"/>
</dbReference>
<reference evidence="7" key="1">
    <citation type="submission" date="2017-02" db="EMBL/GenBank/DDBJ databases">
        <title>Draft Genome Sequence of the Salt Water Bacterium Oceanospirillum linum ATCC 11336.</title>
        <authorList>
            <person name="Trachtenberg A.M."/>
            <person name="Carney J.G."/>
            <person name="Linnane J.D."/>
            <person name="Rheaume B.A."/>
            <person name="Pitts N.L."/>
            <person name="Mykles D.L."/>
            <person name="Maclea K.S."/>
        </authorList>
    </citation>
    <scope>NUCLEOTIDE SEQUENCE [LARGE SCALE GENOMIC DNA]</scope>
    <source>
        <strain evidence="7">ATCC 11336</strain>
    </source>
</reference>
<accession>A0A1T1H8W5</accession>
<dbReference type="Gene3D" id="3.40.50.720">
    <property type="entry name" value="NAD(P)-binding Rossmann-like Domain"/>
    <property type="match status" value="2"/>
</dbReference>
<comment type="caution">
    <text evidence="7">The sequence shown here is derived from an EMBL/GenBank/DDBJ whole genome shotgun (WGS) entry which is preliminary data.</text>
</comment>
<evidence type="ECO:0000313" key="8">
    <source>
        <dbReference type="Proteomes" id="UP000190064"/>
    </source>
</evidence>
<proteinExistence type="inferred from homology"/>
<dbReference type="InterPro" id="IPR006139">
    <property type="entry name" value="D-isomer_2_OHA_DH_cat_dom"/>
</dbReference>
<dbReference type="InterPro" id="IPR029753">
    <property type="entry name" value="D-isomer_DH_CS"/>
</dbReference>
<dbReference type="InterPro" id="IPR006140">
    <property type="entry name" value="D-isomer_DH_NAD-bd"/>
</dbReference>
<comment type="similarity">
    <text evidence="1 4">Belongs to the D-isomer specific 2-hydroxyacid dehydrogenase family.</text>
</comment>
<dbReference type="SUPFAM" id="SSF52283">
    <property type="entry name" value="Formate/glycerate dehydrogenase catalytic domain-like"/>
    <property type="match status" value="1"/>
</dbReference>
<dbReference type="SUPFAM" id="SSF51735">
    <property type="entry name" value="NAD(P)-binding Rossmann-fold domains"/>
    <property type="match status" value="1"/>
</dbReference>
<feature type="domain" description="D-isomer specific 2-hydroxyacid dehydrogenase NAD-binding" evidence="6">
    <location>
        <begin position="110"/>
        <end position="297"/>
    </location>
</feature>
<dbReference type="CDD" id="cd12183">
    <property type="entry name" value="LDH_like_2"/>
    <property type="match status" value="1"/>
</dbReference>
<dbReference type="PANTHER" id="PTHR43026">
    <property type="entry name" value="2-HYDROXYACID DEHYDROGENASE HOMOLOG 1-RELATED"/>
    <property type="match status" value="1"/>
</dbReference>
<dbReference type="PROSITE" id="PS00670">
    <property type="entry name" value="D_2_HYDROXYACID_DH_2"/>
    <property type="match status" value="1"/>
</dbReference>
<dbReference type="PROSITE" id="PS00671">
    <property type="entry name" value="D_2_HYDROXYACID_DH_3"/>
    <property type="match status" value="1"/>
</dbReference>
<evidence type="ECO:0000313" key="7">
    <source>
        <dbReference type="EMBL" id="OOV86170.1"/>
    </source>
</evidence>
<dbReference type="InterPro" id="IPR058205">
    <property type="entry name" value="D-LDH-like"/>
</dbReference>
<gene>
    <name evidence="7" type="ORF">BTA35_0214405</name>
</gene>
<evidence type="ECO:0000256" key="1">
    <source>
        <dbReference type="ARBA" id="ARBA00005854"/>
    </source>
</evidence>
<evidence type="ECO:0000256" key="2">
    <source>
        <dbReference type="ARBA" id="ARBA00023002"/>
    </source>
</evidence>
<sequence length="333" mass="36904">MRIAVFSAQPYDKQFLEQENSQHGYELSYFDQQLNEANAELCKGFDAVCAFVNDDLSAPVLNRLKAHRVKFIAMRCAGFNNVDLVTAKSLELPVVRVPAYSPEAVAEHTLALILTLNRKTHRAYNRVRESNFTLNGLLGFNLHGKTVGLIGTGQIGLATAKILNGFGCKLIAYDPYPNPEYVSLGGHYVELEQLYSRSDIITLHCPLNEGSYHLVDEASISRMKEGVMIINTSRGGLVDTKALIAGLKSRKIQALGLDVYEQESQLFFHDHSGKIIDDELFERLQSFPNVLITGHQGFFTEEALTQIAAITLNNLTCLAGDQPCENELTHAIS</sequence>
<dbReference type="RefSeq" id="WP_078320517.1">
    <property type="nucleotide sequence ID" value="NZ_FXTS01000009.1"/>
</dbReference>
<evidence type="ECO:0000256" key="3">
    <source>
        <dbReference type="ARBA" id="ARBA00023027"/>
    </source>
</evidence>
<dbReference type="Pfam" id="PF02826">
    <property type="entry name" value="2-Hacid_dh_C"/>
    <property type="match status" value="1"/>
</dbReference>
<organism evidence="7 8">
    <name type="scientific">Oceanospirillum linum</name>
    <dbReference type="NCBI Taxonomy" id="966"/>
    <lineage>
        <taxon>Bacteria</taxon>
        <taxon>Pseudomonadati</taxon>
        <taxon>Pseudomonadota</taxon>
        <taxon>Gammaproteobacteria</taxon>
        <taxon>Oceanospirillales</taxon>
        <taxon>Oceanospirillaceae</taxon>
        <taxon>Oceanospirillum</taxon>
    </lineage>
</organism>
<dbReference type="AlphaFoldDB" id="A0A1T1H8W5"/>
<dbReference type="InterPro" id="IPR036291">
    <property type="entry name" value="NAD(P)-bd_dom_sf"/>
</dbReference>
<dbReference type="FunFam" id="3.40.50.720:FF:000052">
    <property type="entry name" value="D-lactate dehydrogenase"/>
    <property type="match status" value="1"/>
</dbReference>
<keyword evidence="8" id="KW-1185">Reference proteome</keyword>